<feature type="transmembrane region" description="Helical" evidence="8">
    <location>
        <begin position="286"/>
        <end position="304"/>
    </location>
</feature>
<dbReference type="GO" id="GO:0005886">
    <property type="term" value="C:plasma membrane"/>
    <property type="evidence" value="ECO:0007669"/>
    <property type="project" value="UniProtKB-SubCell"/>
</dbReference>
<dbReference type="Pfam" id="PF00361">
    <property type="entry name" value="Proton_antipo_M"/>
    <property type="match status" value="1"/>
</dbReference>
<dbReference type="STRING" id="457570.Nther_0508"/>
<feature type="transmembrane region" description="Helical" evidence="8">
    <location>
        <begin position="81"/>
        <end position="100"/>
    </location>
</feature>
<dbReference type="eggNOG" id="COG0651">
    <property type="taxonomic scope" value="Bacteria"/>
</dbReference>
<feature type="transmembrane region" description="Helical" evidence="8">
    <location>
        <begin position="252"/>
        <end position="274"/>
    </location>
</feature>
<reference evidence="10 11" key="2">
    <citation type="journal article" date="2011" name="J. Bacteriol.">
        <title>Complete genome sequence of the anaerobic, halophilic alkalithermophile Natranaerobius thermophilus JW/NM-WN-LF.</title>
        <authorList>
            <person name="Zhao B."/>
            <person name="Mesbah N.M."/>
            <person name="Dalin E."/>
            <person name="Goodwin L."/>
            <person name="Nolan M."/>
            <person name="Pitluck S."/>
            <person name="Chertkov O."/>
            <person name="Brettin T.S."/>
            <person name="Han J."/>
            <person name="Larimer F.W."/>
            <person name="Land M.L."/>
            <person name="Hauser L."/>
            <person name="Kyrpides N."/>
            <person name="Wiegel J."/>
        </authorList>
    </citation>
    <scope>NUCLEOTIDE SEQUENCE [LARGE SCALE GENOMIC DNA]</scope>
    <source>
        <strain evidence="11">ATCC BAA-1301 / DSM 18059 / JW/NM-WN-LF</strain>
    </source>
</reference>
<evidence type="ECO:0000313" key="11">
    <source>
        <dbReference type="Proteomes" id="UP000001683"/>
    </source>
</evidence>
<dbReference type="EMBL" id="CP001034">
    <property type="protein sequence ID" value="ACB84104.1"/>
    <property type="molecule type" value="Genomic_DNA"/>
</dbReference>
<comment type="subcellular location">
    <subcellularLocation>
        <location evidence="1">Cell membrane</location>
        <topology evidence="1">Multi-pass membrane protein</topology>
    </subcellularLocation>
    <subcellularLocation>
        <location evidence="7">Membrane</location>
        <topology evidence="7">Multi-pass membrane protein</topology>
    </subcellularLocation>
</comment>
<evidence type="ECO:0000256" key="6">
    <source>
        <dbReference type="ARBA" id="ARBA00023136"/>
    </source>
</evidence>
<evidence type="ECO:0000256" key="4">
    <source>
        <dbReference type="ARBA" id="ARBA00022692"/>
    </source>
</evidence>
<dbReference type="GO" id="GO:0008137">
    <property type="term" value="F:NADH dehydrogenase (ubiquinone) activity"/>
    <property type="evidence" value="ECO:0007669"/>
    <property type="project" value="InterPro"/>
</dbReference>
<sequence length="499" mass="55133">MEGHFHLPIIIVLIGIFVSFILPGLHFIKKNLNEYVSLSAMILMLVIAIYLVIEVSSNGPFTYVVGEWAPPWGIEFNVDYLGVYMTLIITGIGFLALLYASRDLHHELQENALSLYYPLYMLLMASMIGMVLTNDIFNLFVLLEITLLTSVAIICVKENKDTIEASLKYLMLNALGSATVLMGIALLYIITGHLNMTYIAQELAVNFEQYPTVIMAIVALFFVGFGVKSALFPMHVWLPDAHGSAPSPSSAVLSGLVIKVYVVSLIRFYFIVLPEEILELMPVGEILLWFAAAGMILGSMFAIAQEDIKKMLAYSSVAQISYVFLGIGLLSLTSFQGGLLHILNHAIIKSMLFLIAGAIIYTSGIRKISHMHGVGLRYPLIMICFTLGAFAMIGIPGTNGFISKWYLALGALDAGRPFFVLVILVSSLLNGVYYLPIVVNSFFGDMQDADINFIKCNKLPWQMFFPIVLCGFLIIFIGLYPALPLSLVEPAVEFLMPEL</sequence>
<evidence type="ECO:0000259" key="9">
    <source>
        <dbReference type="Pfam" id="PF00361"/>
    </source>
</evidence>
<dbReference type="PANTHER" id="PTHR42703:SF1">
    <property type="entry name" value="NA(+)_H(+) ANTIPORTER SUBUNIT D1"/>
    <property type="match status" value="1"/>
</dbReference>
<feature type="domain" description="NADH:quinone oxidoreductase/Mrp antiporter transmembrane" evidence="9">
    <location>
        <begin position="134"/>
        <end position="429"/>
    </location>
</feature>
<dbReference type="KEGG" id="nth:Nther_0508"/>
<dbReference type="GO" id="GO:0016491">
    <property type="term" value="F:oxidoreductase activity"/>
    <property type="evidence" value="ECO:0007669"/>
    <property type="project" value="UniProtKB-KW"/>
</dbReference>
<dbReference type="FunCoup" id="B2A693">
    <property type="interactions" value="126"/>
</dbReference>
<dbReference type="EC" id="1.6.99.5" evidence="10"/>
<dbReference type="Proteomes" id="UP000001683">
    <property type="component" value="Chromosome"/>
</dbReference>
<evidence type="ECO:0000256" key="5">
    <source>
        <dbReference type="ARBA" id="ARBA00022989"/>
    </source>
</evidence>
<feature type="transmembrane region" description="Helical" evidence="8">
    <location>
        <begin position="112"/>
        <end position="130"/>
    </location>
</feature>
<dbReference type="InterPro" id="IPR050586">
    <property type="entry name" value="CPA3_Na-H_Antiporter_D"/>
</dbReference>
<proteinExistence type="inferred from homology"/>
<feature type="transmembrane region" description="Helical" evidence="8">
    <location>
        <begin position="418"/>
        <end position="443"/>
    </location>
</feature>
<feature type="transmembrane region" description="Helical" evidence="8">
    <location>
        <begin position="210"/>
        <end position="231"/>
    </location>
</feature>
<keyword evidence="6 8" id="KW-0472">Membrane</keyword>
<gene>
    <name evidence="10" type="ordered locus">Nther_0508</name>
</gene>
<feature type="transmembrane region" description="Helical" evidence="8">
    <location>
        <begin position="169"/>
        <end position="190"/>
    </location>
</feature>
<dbReference type="InParanoid" id="B2A693"/>
<evidence type="ECO:0000256" key="7">
    <source>
        <dbReference type="RuleBase" id="RU000320"/>
    </source>
</evidence>
<dbReference type="InterPro" id="IPR003918">
    <property type="entry name" value="NADH_UbQ_OxRdtase"/>
</dbReference>
<accession>B2A693</accession>
<dbReference type="OrthoDB" id="9807568at2"/>
<dbReference type="PRINTS" id="PR01437">
    <property type="entry name" value="NUOXDRDTASE4"/>
</dbReference>
<comment type="similarity">
    <text evidence="2">Belongs to the CPA3 antiporters (TC 2.A.63) subunit D family.</text>
</comment>
<feature type="transmembrane region" description="Helical" evidence="8">
    <location>
        <begin position="376"/>
        <end position="398"/>
    </location>
</feature>
<name>B2A693_NATTJ</name>
<dbReference type="HOGENOM" id="CLU_007100_9_5_9"/>
<feature type="transmembrane region" description="Helical" evidence="8">
    <location>
        <begin position="136"/>
        <end position="157"/>
    </location>
</feature>
<feature type="transmembrane region" description="Helical" evidence="8">
    <location>
        <begin position="35"/>
        <end position="53"/>
    </location>
</feature>
<evidence type="ECO:0000256" key="2">
    <source>
        <dbReference type="ARBA" id="ARBA00005346"/>
    </source>
</evidence>
<dbReference type="InterPro" id="IPR001750">
    <property type="entry name" value="ND/Mrp_TM"/>
</dbReference>
<dbReference type="RefSeq" id="WP_012446991.1">
    <property type="nucleotide sequence ID" value="NC_010718.1"/>
</dbReference>
<keyword evidence="10" id="KW-0560">Oxidoreductase</keyword>
<organism evidence="10 11">
    <name type="scientific">Natranaerobius thermophilus (strain ATCC BAA-1301 / DSM 18059 / JW/NM-WN-LF)</name>
    <dbReference type="NCBI Taxonomy" id="457570"/>
    <lineage>
        <taxon>Bacteria</taxon>
        <taxon>Bacillati</taxon>
        <taxon>Bacillota</taxon>
        <taxon>Clostridia</taxon>
        <taxon>Natranaerobiales</taxon>
        <taxon>Natranaerobiaceae</taxon>
        <taxon>Natranaerobius</taxon>
    </lineage>
</organism>
<dbReference type="PANTHER" id="PTHR42703">
    <property type="entry name" value="NADH DEHYDROGENASE"/>
    <property type="match status" value="1"/>
</dbReference>
<feature type="transmembrane region" description="Helical" evidence="8">
    <location>
        <begin position="6"/>
        <end position="28"/>
    </location>
</feature>
<evidence type="ECO:0000256" key="3">
    <source>
        <dbReference type="ARBA" id="ARBA00022475"/>
    </source>
</evidence>
<evidence type="ECO:0000256" key="1">
    <source>
        <dbReference type="ARBA" id="ARBA00004651"/>
    </source>
</evidence>
<feature type="transmembrane region" description="Helical" evidence="8">
    <location>
        <begin position="311"/>
        <end position="330"/>
    </location>
</feature>
<keyword evidence="3" id="KW-1003">Cell membrane</keyword>
<keyword evidence="4 7" id="KW-0812">Transmembrane</keyword>
<dbReference type="GO" id="GO:0042773">
    <property type="term" value="P:ATP synthesis coupled electron transport"/>
    <property type="evidence" value="ECO:0007669"/>
    <property type="project" value="InterPro"/>
</dbReference>
<dbReference type="AlphaFoldDB" id="B2A693"/>
<feature type="transmembrane region" description="Helical" evidence="8">
    <location>
        <begin position="342"/>
        <end position="364"/>
    </location>
</feature>
<keyword evidence="11" id="KW-1185">Reference proteome</keyword>
<evidence type="ECO:0000313" key="10">
    <source>
        <dbReference type="EMBL" id="ACB84104.1"/>
    </source>
</evidence>
<feature type="transmembrane region" description="Helical" evidence="8">
    <location>
        <begin position="464"/>
        <end position="483"/>
    </location>
</feature>
<reference evidence="10 11" key="1">
    <citation type="submission" date="2008-04" db="EMBL/GenBank/DDBJ databases">
        <title>Complete sequence of chromosome of Natranaerobius thermophilus JW/NM-WN-LF.</title>
        <authorList>
            <consortium name="US DOE Joint Genome Institute"/>
            <person name="Copeland A."/>
            <person name="Lucas S."/>
            <person name="Lapidus A."/>
            <person name="Glavina del Rio T."/>
            <person name="Dalin E."/>
            <person name="Tice H."/>
            <person name="Bruce D."/>
            <person name="Goodwin L."/>
            <person name="Pitluck S."/>
            <person name="Chertkov O."/>
            <person name="Brettin T."/>
            <person name="Detter J.C."/>
            <person name="Han C."/>
            <person name="Kuske C.R."/>
            <person name="Schmutz J."/>
            <person name="Larimer F."/>
            <person name="Land M."/>
            <person name="Hauser L."/>
            <person name="Kyrpides N."/>
            <person name="Lykidis A."/>
            <person name="Mesbah N.M."/>
            <person name="Wiegel J."/>
        </authorList>
    </citation>
    <scope>NUCLEOTIDE SEQUENCE [LARGE SCALE GENOMIC DNA]</scope>
    <source>
        <strain evidence="11">ATCC BAA-1301 / DSM 18059 / JW/NM-WN-LF</strain>
    </source>
</reference>
<protein>
    <submittedName>
        <fullName evidence="10">Proton-translocating NADH-quinone oxidoreductase, chain M</fullName>
        <ecNumber evidence="10">1.6.99.5</ecNumber>
    </submittedName>
</protein>
<keyword evidence="5 8" id="KW-1133">Transmembrane helix</keyword>
<evidence type="ECO:0000256" key="8">
    <source>
        <dbReference type="SAM" id="Phobius"/>
    </source>
</evidence>